<dbReference type="Proteomes" id="UP001280121">
    <property type="component" value="Unassembled WGS sequence"/>
</dbReference>
<sequence>MASSPKHLSLPRLGSITPSSSLSVVLPMDYTMDKPPISENFPPSISSVLPPISSMKDQPLSSTPKVSSAGVISFLKPNVPIKSTNTSNKGGYLSSLPNHGGVGSSVRCTTTIVPKYILRTSSQAAIIGNNGVLKGSNMVTPLQNVMGMKKGFIDQGNRAGKPTHGAEDPNQPLSTFGNAEKPASKVEACPSKNVEGSKMVAPSKNMIGKKKWTKDQGDNSEKSTENLKHALGGVDSFGHSDVQQCKDIPTTSPLVVNVSNKAEGQPKCPAPIIPEIAHNSYCNVLKGDNYGSNMDGLIRRPMNLKYYQPFQSGIRTCVSPPLEVADDGSKSWKNCLVGHFIEKKLPFTLVKNIAMHIWGSCVLLEVLANEKGFYFFKFLDDEACSNVLEAGPWLFTGRMLILKKWHPRLILTKDTYSKIPVWVKLFNIPHEYWTEEGLSYIASAVGKPLYADSLI</sequence>
<dbReference type="InterPro" id="IPR040256">
    <property type="entry name" value="At4g02000-like"/>
</dbReference>
<dbReference type="InterPro" id="IPR025558">
    <property type="entry name" value="DUF4283"/>
</dbReference>
<organism evidence="3 4">
    <name type="scientific">Dipteronia dyeriana</name>
    <dbReference type="NCBI Taxonomy" id="168575"/>
    <lineage>
        <taxon>Eukaryota</taxon>
        <taxon>Viridiplantae</taxon>
        <taxon>Streptophyta</taxon>
        <taxon>Embryophyta</taxon>
        <taxon>Tracheophyta</taxon>
        <taxon>Spermatophyta</taxon>
        <taxon>Magnoliopsida</taxon>
        <taxon>eudicotyledons</taxon>
        <taxon>Gunneridae</taxon>
        <taxon>Pentapetalae</taxon>
        <taxon>rosids</taxon>
        <taxon>malvids</taxon>
        <taxon>Sapindales</taxon>
        <taxon>Sapindaceae</taxon>
        <taxon>Hippocastanoideae</taxon>
        <taxon>Acereae</taxon>
        <taxon>Dipteronia</taxon>
    </lineage>
</organism>
<accession>A0AAD9TU54</accession>
<evidence type="ECO:0000256" key="1">
    <source>
        <dbReference type="SAM" id="MobiDB-lite"/>
    </source>
</evidence>
<evidence type="ECO:0000313" key="3">
    <source>
        <dbReference type="EMBL" id="KAK2641983.1"/>
    </source>
</evidence>
<gene>
    <name evidence="3" type="ORF">Ddye_023746</name>
</gene>
<comment type="caution">
    <text evidence="3">The sequence shown here is derived from an EMBL/GenBank/DDBJ whole genome shotgun (WGS) entry which is preliminary data.</text>
</comment>
<dbReference type="PANTHER" id="PTHR31286">
    <property type="entry name" value="GLYCINE-RICH CELL WALL STRUCTURAL PROTEIN 1.8-LIKE"/>
    <property type="match status" value="1"/>
</dbReference>
<name>A0AAD9TU54_9ROSI</name>
<dbReference type="EMBL" id="JANJYI010000007">
    <property type="protein sequence ID" value="KAK2641983.1"/>
    <property type="molecule type" value="Genomic_DNA"/>
</dbReference>
<evidence type="ECO:0000259" key="2">
    <source>
        <dbReference type="Pfam" id="PF14111"/>
    </source>
</evidence>
<dbReference type="Pfam" id="PF14111">
    <property type="entry name" value="DUF4283"/>
    <property type="match status" value="1"/>
</dbReference>
<protein>
    <recommendedName>
        <fullName evidence="2">DUF4283 domain-containing protein</fullName>
    </recommendedName>
</protein>
<dbReference type="AlphaFoldDB" id="A0AAD9TU54"/>
<feature type="region of interest" description="Disordered" evidence="1">
    <location>
        <begin position="157"/>
        <end position="181"/>
    </location>
</feature>
<dbReference type="PANTHER" id="PTHR31286:SF99">
    <property type="entry name" value="DUF4283 DOMAIN-CONTAINING PROTEIN"/>
    <property type="match status" value="1"/>
</dbReference>
<evidence type="ECO:0000313" key="4">
    <source>
        <dbReference type="Proteomes" id="UP001280121"/>
    </source>
</evidence>
<feature type="domain" description="DUF4283" evidence="2">
    <location>
        <begin position="330"/>
        <end position="411"/>
    </location>
</feature>
<reference evidence="3" key="1">
    <citation type="journal article" date="2023" name="Plant J.">
        <title>Genome sequences and population genomics provide insights into the demographic history, inbreeding, and mutation load of two 'living fossil' tree species of Dipteronia.</title>
        <authorList>
            <person name="Feng Y."/>
            <person name="Comes H.P."/>
            <person name="Chen J."/>
            <person name="Zhu S."/>
            <person name="Lu R."/>
            <person name="Zhang X."/>
            <person name="Li P."/>
            <person name="Qiu J."/>
            <person name="Olsen K.M."/>
            <person name="Qiu Y."/>
        </authorList>
    </citation>
    <scope>NUCLEOTIDE SEQUENCE</scope>
    <source>
        <strain evidence="3">KIB01</strain>
    </source>
</reference>
<keyword evidence="4" id="KW-1185">Reference proteome</keyword>
<proteinExistence type="predicted"/>